<sequence>MSMTGSDAAGGRLLVLDDDTDVGATIAAMGRRIGLEARSVSARTDFLALLDSWRPTHIALDLIMPEADGIEILGELGERGGDEIIILTSGAPARVREAAERLGLEHGLSIAGILPKPFSFAALGALIAQPIERPMAGKLAQPQTAGVGVTREHMMRALAERQFSLVYQPKINCREGQLAGFEALARWEHPELGALMPADFIAHAESFGLIDEVTVLLLEEGIGWLSERINDNRLTLAFNMAATTLTRPAIVDCLLQLCADRAFEPGRLIIEIAETGATQDPVRSLDVMTRLRLRGVRLSIDDFGIGYSSLSQLVRLPFSEVKIDKTFIAAASHSSEARSIISAIIGLARSLELETVAEGVEDLASFHQLKSAGCDFAQGYFIGRPMTGDAVMTWMGQPAA</sequence>
<evidence type="ECO:0000313" key="5">
    <source>
        <dbReference type="Proteomes" id="UP000281547"/>
    </source>
</evidence>
<dbReference type="AlphaFoldDB" id="A0A433XBH8"/>
<dbReference type="InterPro" id="IPR035919">
    <property type="entry name" value="EAL_sf"/>
</dbReference>
<dbReference type="PROSITE" id="PS50883">
    <property type="entry name" value="EAL"/>
    <property type="match status" value="1"/>
</dbReference>
<reference evidence="4 5" key="1">
    <citation type="journal article" date="2016" name="Int. J. Syst. Evol. Microbiol.">
        <title>Arsenicitalea aurantiaca gen. nov., sp. nov., a new member of the family Hyphomicrobiaceae, isolated from high-arsenic sediment.</title>
        <authorList>
            <person name="Mu Y."/>
            <person name="Zhou L."/>
            <person name="Zeng X.C."/>
            <person name="Liu L."/>
            <person name="Pan Y."/>
            <person name="Chen X."/>
            <person name="Wang J."/>
            <person name="Li S."/>
            <person name="Li W.J."/>
            <person name="Wang Y."/>
        </authorList>
    </citation>
    <scope>NUCLEOTIDE SEQUENCE [LARGE SCALE GENOMIC DNA]</scope>
    <source>
        <strain evidence="4 5">42-50</strain>
    </source>
</reference>
<dbReference type="PROSITE" id="PS50110">
    <property type="entry name" value="RESPONSE_REGULATORY"/>
    <property type="match status" value="1"/>
</dbReference>
<dbReference type="CDD" id="cd01948">
    <property type="entry name" value="EAL"/>
    <property type="match status" value="1"/>
</dbReference>
<dbReference type="GO" id="GO:0000160">
    <property type="term" value="P:phosphorelay signal transduction system"/>
    <property type="evidence" value="ECO:0007669"/>
    <property type="project" value="InterPro"/>
</dbReference>
<dbReference type="SUPFAM" id="SSF141868">
    <property type="entry name" value="EAL domain-like"/>
    <property type="match status" value="1"/>
</dbReference>
<dbReference type="OrthoDB" id="9814202at2"/>
<dbReference type="Gene3D" id="3.40.50.2300">
    <property type="match status" value="1"/>
</dbReference>
<dbReference type="InterPro" id="IPR001633">
    <property type="entry name" value="EAL_dom"/>
</dbReference>
<feature type="domain" description="EAL" evidence="3">
    <location>
        <begin position="147"/>
        <end position="399"/>
    </location>
</feature>
<feature type="modified residue" description="4-aspartylphosphate" evidence="1">
    <location>
        <position position="61"/>
    </location>
</feature>
<organism evidence="4 5">
    <name type="scientific">Arsenicitalea aurantiaca</name>
    <dbReference type="NCBI Taxonomy" id="1783274"/>
    <lineage>
        <taxon>Bacteria</taxon>
        <taxon>Pseudomonadati</taxon>
        <taxon>Pseudomonadota</taxon>
        <taxon>Alphaproteobacteria</taxon>
        <taxon>Hyphomicrobiales</taxon>
        <taxon>Devosiaceae</taxon>
        <taxon>Arsenicitalea</taxon>
    </lineage>
</organism>
<dbReference type="PANTHER" id="PTHR33121">
    <property type="entry name" value="CYCLIC DI-GMP PHOSPHODIESTERASE PDEF"/>
    <property type="match status" value="1"/>
</dbReference>
<feature type="domain" description="Response regulatory" evidence="2">
    <location>
        <begin position="12"/>
        <end position="131"/>
    </location>
</feature>
<keyword evidence="1" id="KW-0597">Phosphoprotein</keyword>
<evidence type="ECO:0000259" key="3">
    <source>
        <dbReference type="PROSITE" id="PS50883"/>
    </source>
</evidence>
<proteinExistence type="predicted"/>
<dbReference type="PANTHER" id="PTHR33121:SF71">
    <property type="entry name" value="OXYGEN SENSOR PROTEIN DOSP"/>
    <property type="match status" value="1"/>
</dbReference>
<dbReference type="Gene3D" id="3.20.20.450">
    <property type="entry name" value="EAL domain"/>
    <property type="match status" value="1"/>
</dbReference>
<evidence type="ECO:0000256" key="1">
    <source>
        <dbReference type="PROSITE-ProRule" id="PRU00169"/>
    </source>
</evidence>
<dbReference type="EMBL" id="RZNJ01000003">
    <property type="protein sequence ID" value="RUT31348.1"/>
    <property type="molecule type" value="Genomic_DNA"/>
</dbReference>
<dbReference type="InterPro" id="IPR001789">
    <property type="entry name" value="Sig_transdc_resp-reg_receiver"/>
</dbReference>
<dbReference type="Proteomes" id="UP000281547">
    <property type="component" value="Unassembled WGS sequence"/>
</dbReference>
<dbReference type="Pfam" id="PF00072">
    <property type="entry name" value="Response_reg"/>
    <property type="match status" value="1"/>
</dbReference>
<dbReference type="GO" id="GO:0071111">
    <property type="term" value="F:cyclic-guanylate-specific phosphodiesterase activity"/>
    <property type="evidence" value="ECO:0007669"/>
    <property type="project" value="InterPro"/>
</dbReference>
<dbReference type="RefSeq" id="WP_127188593.1">
    <property type="nucleotide sequence ID" value="NZ_RZNJ01000003.1"/>
</dbReference>
<dbReference type="InterPro" id="IPR011006">
    <property type="entry name" value="CheY-like_superfamily"/>
</dbReference>
<protein>
    <submittedName>
        <fullName evidence="4">EAL domain-containing protein</fullName>
    </submittedName>
</protein>
<name>A0A433XBH8_9HYPH</name>
<dbReference type="SMART" id="SM00052">
    <property type="entry name" value="EAL"/>
    <property type="match status" value="1"/>
</dbReference>
<evidence type="ECO:0000259" key="2">
    <source>
        <dbReference type="PROSITE" id="PS50110"/>
    </source>
</evidence>
<evidence type="ECO:0000313" key="4">
    <source>
        <dbReference type="EMBL" id="RUT31348.1"/>
    </source>
</evidence>
<dbReference type="Pfam" id="PF00563">
    <property type="entry name" value="EAL"/>
    <property type="match status" value="1"/>
</dbReference>
<comment type="caution">
    <text evidence="4">The sequence shown here is derived from an EMBL/GenBank/DDBJ whole genome shotgun (WGS) entry which is preliminary data.</text>
</comment>
<gene>
    <name evidence="4" type="ORF">EMQ25_10885</name>
</gene>
<dbReference type="SMART" id="SM00448">
    <property type="entry name" value="REC"/>
    <property type="match status" value="1"/>
</dbReference>
<dbReference type="InterPro" id="IPR050706">
    <property type="entry name" value="Cyclic-di-GMP_PDE-like"/>
</dbReference>
<dbReference type="SUPFAM" id="SSF52172">
    <property type="entry name" value="CheY-like"/>
    <property type="match status" value="1"/>
</dbReference>
<accession>A0A433XBH8</accession>
<keyword evidence="5" id="KW-1185">Reference proteome</keyword>